<dbReference type="KEGG" id="mlj:MLAC_12010"/>
<evidence type="ECO:0000313" key="2">
    <source>
        <dbReference type="EMBL" id="BBX95907.1"/>
    </source>
</evidence>
<dbReference type="RefSeq" id="WP_163745428.1">
    <property type="nucleotide sequence ID" value="NZ_AP022581.1"/>
</dbReference>
<protein>
    <submittedName>
        <fullName evidence="2">Uncharacterized protein</fullName>
    </submittedName>
</protein>
<reference evidence="2 3" key="1">
    <citation type="journal article" date="2019" name="Emerg. Microbes Infect.">
        <title>Comprehensive subspecies identification of 175 nontuberculous mycobacteria species based on 7547 genomic profiles.</title>
        <authorList>
            <person name="Matsumoto Y."/>
            <person name="Kinjo T."/>
            <person name="Motooka D."/>
            <person name="Nabeya D."/>
            <person name="Jung N."/>
            <person name="Uechi K."/>
            <person name="Horii T."/>
            <person name="Iida T."/>
            <person name="Fujita J."/>
            <person name="Nakamura S."/>
        </authorList>
    </citation>
    <scope>NUCLEOTIDE SEQUENCE [LARGE SCALE GENOMIC DNA]</scope>
    <source>
        <strain evidence="2 3">JCM 15657</strain>
    </source>
</reference>
<evidence type="ECO:0000256" key="1">
    <source>
        <dbReference type="SAM" id="MobiDB-lite"/>
    </source>
</evidence>
<dbReference type="Proteomes" id="UP000466396">
    <property type="component" value="Chromosome"/>
</dbReference>
<keyword evidence="3" id="KW-1185">Reference proteome</keyword>
<dbReference type="EMBL" id="AP022581">
    <property type="protein sequence ID" value="BBX95907.1"/>
    <property type="molecule type" value="Genomic_DNA"/>
</dbReference>
<sequence>MSEQQWRDRWTAARMFLTADGETGKAAGNETIRVDESGQLRIKVPAALVDRFGTHLHIAAPVAFGHRCQEWADRVAGRRAVRYDITFNPAKGRWYLDASWTTTPGAHARGAARRAGAGGPQRRSPRRVCPGLLRQPGRCTRHDSRRHRRFTRYAPRWAG</sequence>
<feature type="compositionally biased region" description="Low complexity" evidence="1">
    <location>
        <begin position="106"/>
        <end position="115"/>
    </location>
</feature>
<dbReference type="AlphaFoldDB" id="A0A7I7NK79"/>
<gene>
    <name evidence="2" type="ORF">MLAC_12010</name>
</gene>
<evidence type="ECO:0000313" key="3">
    <source>
        <dbReference type="Proteomes" id="UP000466396"/>
    </source>
</evidence>
<accession>A0A7I7NK79</accession>
<organism evidence="2 3">
    <name type="scientific">Mycobacterium lacus</name>
    <dbReference type="NCBI Taxonomy" id="169765"/>
    <lineage>
        <taxon>Bacteria</taxon>
        <taxon>Bacillati</taxon>
        <taxon>Actinomycetota</taxon>
        <taxon>Actinomycetes</taxon>
        <taxon>Mycobacteriales</taxon>
        <taxon>Mycobacteriaceae</taxon>
        <taxon>Mycobacterium</taxon>
    </lineage>
</organism>
<name>A0A7I7NK79_9MYCO</name>
<proteinExistence type="predicted"/>
<feature type="region of interest" description="Disordered" evidence="1">
    <location>
        <begin position="106"/>
        <end position="128"/>
    </location>
</feature>